<evidence type="ECO:0000313" key="2">
    <source>
        <dbReference type="Proteomes" id="UP000607653"/>
    </source>
</evidence>
<proteinExistence type="predicted"/>
<protein>
    <submittedName>
        <fullName evidence="1">Uncharacterized protein</fullName>
    </submittedName>
</protein>
<dbReference type="AlphaFoldDB" id="A0A822YHV3"/>
<gene>
    <name evidence="1" type="ORF">HUJ06_009416</name>
</gene>
<sequence>MFNSFRSATSSFRTFMFYGKPHCPVLLFSFLLIPAERKEGGGEGEI</sequence>
<reference evidence="1 2" key="1">
    <citation type="journal article" date="2020" name="Mol. Biol. Evol.">
        <title>Distinct Expression and Methylation Patterns for Genes with Different Fates following a Single Whole-Genome Duplication in Flowering Plants.</title>
        <authorList>
            <person name="Shi T."/>
            <person name="Rahmani R.S."/>
            <person name="Gugger P.F."/>
            <person name="Wang M."/>
            <person name="Li H."/>
            <person name="Zhang Y."/>
            <person name="Li Z."/>
            <person name="Wang Q."/>
            <person name="Van de Peer Y."/>
            <person name="Marchal K."/>
            <person name="Chen J."/>
        </authorList>
    </citation>
    <scope>NUCLEOTIDE SEQUENCE [LARGE SCALE GENOMIC DNA]</scope>
    <source>
        <tissue evidence="1">Leaf</tissue>
    </source>
</reference>
<evidence type="ECO:0000313" key="1">
    <source>
        <dbReference type="EMBL" id="DAD30565.1"/>
    </source>
</evidence>
<accession>A0A822YHV3</accession>
<keyword evidence="2" id="KW-1185">Reference proteome</keyword>
<dbReference type="Proteomes" id="UP000607653">
    <property type="component" value="Unassembled WGS sequence"/>
</dbReference>
<name>A0A822YHV3_NELNU</name>
<comment type="caution">
    <text evidence="1">The sequence shown here is derived from an EMBL/GenBank/DDBJ whole genome shotgun (WGS) entry which is preliminary data.</text>
</comment>
<dbReference type="EMBL" id="DUZY01000003">
    <property type="protein sequence ID" value="DAD30565.1"/>
    <property type="molecule type" value="Genomic_DNA"/>
</dbReference>
<organism evidence="1 2">
    <name type="scientific">Nelumbo nucifera</name>
    <name type="common">Sacred lotus</name>
    <dbReference type="NCBI Taxonomy" id="4432"/>
    <lineage>
        <taxon>Eukaryota</taxon>
        <taxon>Viridiplantae</taxon>
        <taxon>Streptophyta</taxon>
        <taxon>Embryophyta</taxon>
        <taxon>Tracheophyta</taxon>
        <taxon>Spermatophyta</taxon>
        <taxon>Magnoliopsida</taxon>
        <taxon>Proteales</taxon>
        <taxon>Nelumbonaceae</taxon>
        <taxon>Nelumbo</taxon>
    </lineage>
</organism>